<sequence>MDLGLHLMTREEAVVIFVDMDPSILLTDHALPYPLGAPVQIGSSSSSSKVTDGSVEGAGTLGRVESAFKPPKARIDVIRLALSSFLHQKWCALPNPSTSLWFSLYAVRDDIIELLPPTRGEPTAIDATVKRHIRADAEPTALATAPCGSFPFCSVADVLQRTEEMLTSAGGEEVKYGGGDVSRRNSQDGGAGALKTPLLPQTAEPRKLMLIQGIVLLNRDSALPTSAPPPDAVGCELLGSGLVVRRFLDVIPLGSKRRPSPLLRGVRDCHTAGVSHTETPKKGKDAPIPSKQTMVVECPCNIIDLVSFTGVSNRGLALGCALTKLLTPHIEGSFNFFSAQPLRRVNLALVSKEIRRERQQLEASARKGTSAPLEAKAEVPVERLPLYVKGKKPLTEIKTGAPPQRPTTGDASCEVGSSLSLMTGTASSSPVREVVGNERKNSDSLMLQLFPGVAVKEVPRVTSSSSSSFSPPYVRGVLLGRNLKERKP</sequence>
<evidence type="ECO:0000313" key="2">
    <source>
        <dbReference type="EMBL" id="KAF5224741.1"/>
    </source>
</evidence>
<gene>
    <name evidence="2" type="ORF">ECC02_002045</name>
</gene>
<dbReference type="VEuPathDB" id="TriTrypDB:BCY84_02367"/>
<dbReference type="VEuPathDB" id="TriTrypDB:ECC02_002045"/>
<dbReference type="EMBL" id="JABDHM010000010">
    <property type="protein sequence ID" value="KAF5224741.1"/>
    <property type="molecule type" value="Genomic_DNA"/>
</dbReference>
<dbReference type="Proteomes" id="UP000583944">
    <property type="component" value="Unassembled WGS sequence"/>
</dbReference>
<feature type="region of interest" description="Disordered" evidence="1">
    <location>
        <begin position="172"/>
        <end position="197"/>
    </location>
</feature>
<dbReference type="AlphaFoldDB" id="A0A7J6YDB3"/>
<proteinExistence type="predicted"/>
<evidence type="ECO:0000256" key="1">
    <source>
        <dbReference type="SAM" id="MobiDB-lite"/>
    </source>
</evidence>
<protein>
    <submittedName>
        <fullName evidence="2">Uncharacterized protein</fullName>
    </submittedName>
</protein>
<organism evidence="2 3">
    <name type="scientific">Trypanosoma cruzi</name>
    <dbReference type="NCBI Taxonomy" id="5693"/>
    <lineage>
        <taxon>Eukaryota</taxon>
        <taxon>Discoba</taxon>
        <taxon>Euglenozoa</taxon>
        <taxon>Kinetoplastea</taxon>
        <taxon>Metakinetoplastina</taxon>
        <taxon>Trypanosomatida</taxon>
        <taxon>Trypanosomatidae</taxon>
        <taxon>Trypanosoma</taxon>
        <taxon>Schizotrypanum</taxon>
    </lineage>
</organism>
<accession>A0A7J6YDB3</accession>
<evidence type="ECO:0000313" key="3">
    <source>
        <dbReference type="Proteomes" id="UP000583944"/>
    </source>
</evidence>
<reference evidence="2 3" key="1">
    <citation type="journal article" date="2019" name="Genome Biol. Evol.">
        <title>Nanopore Sequencing Significantly Improves Genome Assembly of the Protozoan Parasite Trypanosoma cruzi.</title>
        <authorList>
            <person name="Diaz-Viraque F."/>
            <person name="Pita S."/>
            <person name="Greif G."/>
            <person name="de Souza R.C.M."/>
            <person name="Iraola G."/>
            <person name="Robello C."/>
        </authorList>
    </citation>
    <scope>NUCLEOTIDE SEQUENCE [LARGE SCALE GENOMIC DNA]</scope>
    <source>
        <strain evidence="2 3">Berenice</strain>
    </source>
</reference>
<comment type="caution">
    <text evidence="2">The sequence shown here is derived from an EMBL/GenBank/DDBJ whole genome shotgun (WGS) entry which is preliminary data.</text>
</comment>
<name>A0A7J6YDB3_TRYCR</name>